<evidence type="ECO:0000313" key="2">
    <source>
        <dbReference type="EMBL" id="CAH2253633.1"/>
    </source>
</evidence>
<reference evidence="2" key="1">
    <citation type="submission" date="2022-03" db="EMBL/GenBank/DDBJ databases">
        <authorList>
            <person name="Alioto T."/>
            <person name="Alioto T."/>
            <person name="Gomez Garrido J."/>
        </authorList>
    </citation>
    <scope>NUCLEOTIDE SEQUENCE</scope>
</reference>
<name>A0AAD1RH85_PELCU</name>
<gene>
    <name evidence="2" type="ORF">PECUL_23A028037</name>
</gene>
<feature type="compositionally biased region" description="Polar residues" evidence="1">
    <location>
        <begin position="37"/>
        <end position="46"/>
    </location>
</feature>
<sequence>MADKLPEQGRELHRPETTLPGLEDDMLQRMDKWNYPGGSNNQSPRINTDKTAEGQSKDQWTPETKGDMDPSSAVSQEGNVPETIYGQTEQQQKQDDEVVITDDTVVNIIQPRIVEPEICDPCLIDETPELGNGKNEESPKYINETQVDYVETTESYESDESA</sequence>
<protein>
    <submittedName>
        <fullName evidence="2">Uncharacterized protein</fullName>
    </submittedName>
</protein>
<dbReference type="EMBL" id="OW240913">
    <property type="protein sequence ID" value="CAH2253633.1"/>
    <property type="molecule type" value="Genomic_DNA"/>
</dbReference>
<feature type="region of interest" description="Disordered" evidence="1">
    <location>
        <begin position="1"/>
        <end position="95"/>
    </location>
</feature>
<proteinExistence type="predicted"/>
<feature type="compositionally biased region" description="Basic and acidic residues" evidence="1">
    <location>
        <begin position="47"/>
        <end position="56"/>
    </location>
</feature>
<dbReference type="AlphaFoldDB" id="A0AAD1RH85"/>
<keyword evidence="3" id="KW-1185">Reference proteome</keyword>
<evidence type="ECO:0000313" key="3">
    <source>
        <dbReference type="Proteomes" id="UP001295444"/>
    </source>
</evidence>
<feature type="compositionally biased region" description="Basic and acidic residues" evidence="1">
    <location>
        <begin position="1"/>
        <end position="16"/>
    </location>
</feature>
<dbReference type="Proteomes" id="UP001295444">
    <property type="component" value="Chromosome 02"/>
</dbReference>
<evidence type="ECO:0000256" key="1">
    <source>
        <dbReference type="SAM" id="MobiDB-lite"/>
    </source>
</evidence>
<organism evidence="2 3">
    <name type="scientific">Pelobates cultripes</name>
    <name type="common">Western spadefoot toad</name>
    <dbReference type="NCBI Taxonomy" id="61616"/>
    <lineage>
        <taxon>Eukaryota</taxon>
        <taxon>Metazoa</taxon>
        <taxon>Chordata</taxon>
        <taxon>Craniata</taxon>
        <taxon>Vertebrata</taxon>
        <taxon>Euteleostomi</taxon>
        <taxon>Amphibia</taxon>
        <taxon>Batrachia</taxon>
        <taxon>Anura</taxon>
        <taxon>Pelobatoidea</taxon>
        <taxon>Pelobatidae</taxon>
        <taxon>Pelobates</taxon>
    </lineage>
</organism>
<accession>A0AAD1RH85</accession>